<reference evidence="2" key="1">
    <citation type="journal article" date="2019" name="Sci. Rep.">
        <title>Draft genome of Tanacetum cinerariifolium, the natural source of mosquito coil.</title>
        <authorList>
            <person name="Yamashiro T."/>
            <person name="Shiraishi A."/>
            <person name="Satake H."/>
            <person name="Nakayama K."/>
        </authorList>
    </citation>
    <scope>NUCLEOTIDE SEQUENCE</scope>
</reference>
<proteinExistence type="predicted"/>
<name>A0A699HQZ2_TANCI</name>
<evidence type="ECO:0008006" key="3">
    <source>
        <dbReference type="Google" id="ProtNLM"/>
    </source>
</evidence>
<gene>
    <name evidence="2" type="ORF">Tci_434146</name>
</gene>
<accession>A0A699HQZ2</accession>
<dbReference type="EMBL" id="BKCJ010194338">
    <property type="protein sequence ID" value="GEY62172.1"/>
    <property type="molecule type" value="Genomic_DNA"/>
</dbReference>
<organism evidence="2">
    <name type="scientific">Tanacetum cinerariifolium</name>
    <name type="common">Dalmatian daisy</name>
    <name type="synonym">Chrysanthemum cinerariifolium</name>
    <dbReference type="NCBI Taxonomy" id="118510"/>
    <lineage>
        <taxon>Eukaryota</taxon>
        <taxon>Viridiplantae</taxon>
        <taxon>Streptophyta</taxon>
        <taxon>Embryophyta</taxon>
        <taxon>Tracheophyta</taxon>
        <taxon>Spermatophyta</taxon>
        <taxon>Magnoliopsida</taxon>
        <taxon>eudicotyledons</taxon>
        <taxon>Gunneridae</taxon>
        <taxon>Pentapetalae</taxon>
        <taxon>asterids</taxon>
        <taxon>campanulids</taxon>
        <taxon>Asterales</taxon>
        <taxon>Asteraceae</taxon>
        <taxon>Asteroideae</taxon>
        <taxon>Anthemideae</taxon>
        <taxon>Anthemidinae</taxon>
        <taxon>Tanacetum</taxon>
    </lineage>
</organism>
<evidence type="ECO:0000313" key="2">
    <source>
        <dbReference type="EMBL" id="GEY62172.1"/>
    </source>
</evidence>
<dbReference type="AlphaFoldDB" id="A0A699HQZ2"/>
<dbReference type="PANTHER" id="PTHR33710">
    <property type="entry name" value="BNAC02G09200D PROTEIN"/>
    <property type="match status" value="1"/>
</dbReference>
<protein>
    <recommendedName>
        <fullName evidence="3">RNA-directed DNA polymerase, eukaryota, reverse transcriptase zinc-binding domain protein</fullName>
    </recommendedName>
</protein>
<comment type="caution">
    <text evidence="2">The sequence shown here is derived from an EMBL/GenBank/DDBJ whole genome shotgun (WGS) entry which is preliminary data.</text>
</comment>
<dbReference type="PANTHER" id="PTHR33710:SF71">
    <property type="entry name" value="ENDONUCLEASE_EXONUCLEASE_PHOSPHATASE DOMAIN-CONTAINING PROTEIN"/>
    <property type="match status" value="1"/>
</dbReference>
<feature type="region of interest" description="Disordered" evidence="1">
    <location>
        <begin position="1"/>
        <end position="28"/>
    </location>
</feature>
<sequence length="506" mass="58115">EPEINSVKRKKTSAGSVETQDRKEEEYDSEIEEMVMEENPSTLKPIGASTPYHDTLMGYFNVALNTEDTHAGSSSMNLAMCEFKDCVSNIEVLDVNSSGLHYTWNRKPRGGDGVLKKLDRIMGNLDLIYSFPGVHAIFQPYIISDHSSTVLKFPSLVVSKPKPFKFYNFLTFKSKFIEIVNNHWNFDIEGHNMFKVVSKLKLLKKPLRKLLHDQGNLHERVNLLRIELDNVQKALDSSLDYPILREEEGVYTIKSKNQRSRIETILNSNNVEVSGSMVPEVFVKHYEQFLGSDMECANLNVEGLFFKTIHLLVAGNMVRNVTNKEIKDAMFDIGDEKPRVRTGLHPCFLKRVRTSLVMIFATRFETSFRMEIQLINVCFADDLFIFARGEAQSAQVIMDAHEEFKLASRLVPSLPKSTVYFCNVLPLVKNAILSIMPFSEEGSYGVMVRLFEGNPKFHGRSYAFRRDSLWERWIHTYKLQGRSFWDVHVKSDTIWGGEGFFNLEKL</sequence>
<feature type="non-terminal residue" evidence="2">
    <location>
        <position position="1"/>
    </location>
</feature>
<evidence type="ECO:0000256" key="1">
    <source>
        <dbReference type="SAM" id="MobiDB-lite"/>
    </source>
</evidence>